<gene>
    <name evidence="6" type="ORF">GCM10022278_29260</name>
</gene>
<proteinExistence type="predicted"/>
<accession>A0ABP7PR86</accession>
<evidence type="ECO:0000313" key="7">
    <source>
        <dbReference type="Proteomes" id="UP001501337"/>
    </source>
</evidence>
<dbReference type="SUPFAM" id="SSF55073">
    <property type="entry name" value="Nucleotide cyclase"/>
    <property type="match status" value="1"/>
</dbReference>
<dbReference type="Gene3D" id="3.30.70.270">
    <property type="match status" value="1"/>
</dbReference>
<dbReference type="PROSITE" id="PS50887">
    <property type="entry name" value="GGDEF"/>
    <property type="match status" value="1"/>
</dbReference>
<comment type="catalytic activity">
    <reaction evidence="2">
        <text>2 GTP = 3',3'-c-di-GMP + 2 diphosphate</text>
        <dbReference type="Rhea" id="RHEA:24898"/>
        <dbReference type="ChEBI" id="CHEBI:33019"/>
        <dbReference type="ChEBI" id="CHEBI:37565"/>
        <dbReference type="ChEBI" id="CHEBI:58805"/>
        <dbReference type="EC" id="2.7.7.65"/>
    </reaction>
</comment>
<dbReference type="PANTHER" id="PTHR45138">
    <property type="entry name" value="REGULATORY COMPONENTS OF SENSORY TRANSDUCTION SYSTEM"/>
    <property type="match status" value="1"/>
</dbReference>
<evidence type="ECO:0000256" key="3">
    <source>
        <dbReference type="PROSITE-ProRule" id="PRU00169"/>
    </source>
</evidence>
<dbReference type="SUPFAM" id="SSF52172">
    <property type="entry name" value="CheY-like"/>
    <property type="match status" value="1"/>
</dbReference>
<dbReference type="NCBIfam" id="TIGR00254">
    <property type="entry name" value="GGDEF"/>
    <property type="match status" value="1"/>
</dbReference>
<dbReference type="InterPro" id="IPR000160">
    <property type="entry name" value="GGDEF_dom"/>
</dbReference>
<evidence type="ECO:0000259" key="5">
    <source>
        <dbReference type="PROSITE" id="PS50887"/>
    </source>
</evidence>
<dbReference type="CDD" id="cd01949">
    <property type="entry name" value="GGDEF"/>
    <property type="match status" value="1"/>
</dbReference>
<evidence type="ECO:0000256" key="2">
    <source>
        <dbReference type="ARBA" id="ARBA00034247"/>
    </source>
</evidence>
<feature type="domain" description="Response regulatory" evidence="4">
    <location>
        <begin position="137"/>
        <end position="254"/>
    </location>
</feature>
<sequence length="458" mass="50685">MDSTHMQISDFADLDVALTHIEAEKQDLILVYLPESSEPEKGLDPSIVDSDHVVKVRAQNYESLLERVRHLVRQCRQTENNALTPVIVVVDRLEETTLHALLVAGATDVIKSGDSAALDRLVSDFQMAAVLPDKPLHMLYVEDSPSIYTLFIEYFNAKGFRVSHFTSARNALKSTLKEDYDVVVADVMVEGTLTGLSLVRSIKGSAQGRLLPCFIVSGLQDQAQKMQMLAAGADDVLIKPVSLEELHSRVVGVWADYQERRRIEQEQSRLETMALTDQLTGLLNRHALESIAQRVHANALRHDGDYSVLMCDIDHFKQVNDRFGHQAGDDILQAVAKLMSQHTRTEDYAFRIGGEELVLLLPNCSLVDAVHKADRFRWAVQTSRPLGIDITMSIGVACLSQLQGLQMDVAQTGVVPQDHGFSNILAAADAALYRAKANGRNQVESAYNTDLSQAPDVC</sequence>
<dbReference type="PROSITE" id="PS50110">
    <property type="entry name" value="RESPONSE_REGULATORY"/>
    <property type="match status" value="1"/>
</dbReference>
<dbReference type="Pfam" id="PF00990">
    <property type="entry name" value="GGDEF"/>
    <property type="match status" value="1"/>
</dbReference>
<dbReference type="InterPro" id="IPR029787">
    <property type="entry name" value="Nucleotide_cyclase"/>
</dbReference>
<name>A0ABP7PR86_9GAMM</name>
<organism evidence="6 7">
    <name type="scientific">Allohahella marinimesophila</name>
    <dbReference type="NCBI Taxonomy" id="1054972"/>
    <lineage>
        <taxon>Bacteria</taxon>
        <taxon>Pseudomonadati</taxon>
        <taxon>Pseudomonadota</taxon>
        <taxon>Gammaproteobacteria</taxon>
        <taxon>Oceanospirillales</taxon>
        <taxon>Hahellaceae</taxon>
        <taxon>Allohahella</taxon>
    </lineage>
</organism>
<feature type="domain" description="GGDEF" evidence="5">
    <location>
        <begin position="304"/>
        <end position="448"/>
    </location>
</feature>
<dbReference type="EC" id="2.7.7.65" evidence="1"/>
<reference evidence="7" key="1">
    <citation type="journal article" date="2019" name="Int. J. Syst. Evol. Microbiol.">
        <title>The Global Catalogue of Microorganisms (GCM) 10K type strain sequencing project: providing services to taxonomists for standard genome sequencing and annotation.</title>
        <authorList>
            <consortium name="The Broad Institute Genomics Platform"/>
            <consortium name="The Broad Institute Genome Sequencing Center for Infectious Disease"/>
            <person name="Wu L."/>
            <person name="Ma J."/>
        </authorList>
    </citation>
    <scope>NUCLEOTIDE SEQUENCE [LARGE SCALE GENOMIC DNA]</scope>
    <source>
        <strain evidence="7">JCM 17555</strain>
    </source>
</reference>
<keyword evidence="3" id="KW-0597">Phosphoprotein</keyword>
<dbReference type="EMBL" id="BAABBO010000012">
    <property type="protein sequence ID" value="GAA3969680.1"/>
    <property type="molecule type" value="Genomic_DNA"/>
</dbReference>
<dbReference type="Pfam" id="PF00072">
    <property type="entry name" value="Response_reg"/>
    <property type="match status" value="1"/>
</dbReference>
<dbReference type="Gene3D" id="3.40.50.2300">
    <property type="match status" value="1"/>
</dbReference>
<evidence type="ECO:0000259" key="4">
    <source>
        <dbReference type="PROSITE" id="PS50110"/>
    </source>
</evidence>
<comment type="caution">
    <text evidence="6">The sequence shown here is derived from an EMBL/GenBank/DDBJ whole genome shotgun (WGS) entry which is preliminary data.</text>
</comment>
<dbReference type="PANTHER" id="PTHR45138:SF9">
    <property type="entry name" value="DIGUANYLATE CYCLASE DGCM-RELATED"/>
    <property type="match status" value="1"/>
</dbReference>
<dbReference type="InterPro" id="IPR050469">
    <property type="entry name" value="Diguanylate_Cyclase"/>
</dbReference>
<dbReference type="InterPro" id="IPR011006">
    <property type="entry name" value="CheY-like_superfamily"/>
</dbReference>
<keyword evidence="7" id="KW-1185">Reference proteome</keyword>
<evidence type="ECO:0000313" key="6">
    <source>
        <dbReference type="EMBL" id="GAA3969680.1"/>
    </source>
</evidence>
<feature type="modified residue" description="4-aspartylphosphate" evidence="3">
    <location>
        <position position="186"/>
    </location>
</feature>
<dbReference type="Proteomes" id="UP001501337">
    <property type="component" value="Unassembled WGS sequence"/>
</dbReference>
<dbReference type="SMART" id="SM00448">
    <property type="entry name" value="REC"/>
    <property type="match status" value="1"/>
</dbReference>
<protein>
    <recommendedName>
        <fullName evidence="1">diguanylate cyclase</fullName>
        <ecNumber evidence="1">2.7.7.65</ecNumber>
    </recommendedName>
</protein>
<dbReference type="InterPro" id="IPR043128">
    <property type="entry name" value="Rev_trsase/Diguanyl_cyclase"/>
</dbReference>
<dbReference type="InterPro" id="IPR001789">
    <property type="entry name" value="Sig_transdc_resp-reg_receiver"/>
</dbReference>
<evidence type="ECO:0000256" key="1">
    <source>
        <dbReference type="ARBA" id="ARBA00012528"/>
    </source>
</evidence>
<dbReference type="SMART" id="SM00267">
    <property type="entry name" value="GGDEF"/>
    <property type="match status" value="1"/>
</dbReference>